<dbReference type="PATRIC" id="fig|1121439.3.peg.2235"/>
<gene>
    <name evidence="2" type="ORF">dsat_0866</name>
</gene>
<dbReference type="Gene3D" id="3.40.50.2000">
    <property type="entry name" value="Glycogen Phosphorylase B"/>
    <property type="match status" value="1"/>
</dbReference>
<dbReference type="Proteomes" id="UP000014975">
    <property type="component" value="Unassembled WGS sequence"/>
</dbReference>
<dbReference type="eggNOG" id="COG4671">
    <property type="taxonomic scope" value="Bacteria"/>
</dbReference>
<evidence type="ECO:0000313" key="3">
    <source>
        <dbReference type="Proteomes" id="UP000014975"/>
    </source>
</evidence>
<comment type="caution">
    <text evidence="2">The sequence shown here is derived from an EMBL/GenBank/DDBJ whole genome shotgun (WGS) entry which is preliminary data.</text>
</comment>
<dbReference type="InterPro" id="IPR007235">
    <property type="entry name" value="Glyco_trans_28_C"/>
</dbReference>
<proteinExistence type="predicted"/>
<accession>S7T380</accession>
<organism evidence="2 3">
    <name type="scientific">Alkalidesulfovibrio alkalitolerans DSM 16529</name>
    <dbReference type="NCBI Taxonomy" id="1121439"/>
    <lineage>
        <taxon>Bacteria</taxon>
        <taxon>Pseudomonadati</taxon>
        <taxon>Thermodesulfobacteriota</taxon>
        <taxon>Desulfovibrionia</taxon>
        <taxon>Desulfovibrionales</taxon>
        <taxon>Desulfovibrionaceae</taxon>
        <taxon>Alkalidesulfovibrio</taxon>
    </lineage>
</organism>
<dbReference type="STRING" id="1121439.dsat_0866"/>
<keyword evidence="3" id="KW-1185">Reference proteome</keyword>
<dbReference type="SUPFAM" id="SSF53756">
    <property type="entry name" value="UDP-Glycosyltransferase/glycogen phosphorylase"/>
    <property type="match status" value="1"/>
</dbReference>
<name>S7T380_9BACT</name>
<dbReference type="RefSeq" id="WP_020887563.1">
    <property type="nucleotide sequence ID" value="NZ_ATHI01000028.1"/>
</dbReference>
<dbReference type="PIRSF" id="PIRSF017085">
    <property type="entry name" value="Glycosyltransf_RedA_prd"/>
    <property type="match status" value="1"/>
</dbReference>
<dbReference type="Pfam" id="PF04101">
    <property type="entry name" value="Glyco_tran_28_C"/>
    <property type="match status" value="1"/>
</dbReference>
<feature type="domain" description="Glycosyl transferase family 28 C-terminal" evidence="1">
    <location>
        <begin position="269"/>
        <end position="366"/>
    </location>
</feature>
<protein>
    <submittedName>
        <fullName evidence="2">Glycosyltransferase 28 domain-containing protein</fullName>
    </submittedName>
</protein>
<dbReference type="PANTHER" id="PTHR21015">
    <property type="entry name" value="UDP-N-ACETYLGLUCOSAMINE--N-ACETYLMURAMYL-(PENTAPEPTIDE) PYROPHOSPHORYL-UNDECAPRENOL N-ACETYLGLUCOSAMINE TRANSFERASE 1"/>
    <property type="match status" value="1"/>
</dbReference>
<reference evidence="2 3" key="1">
    <citation type="journal article" date="2013" name="Genome Announc.">
        <title>Draft genome sequences for three mercury-methylating, sulfate-reducing bacteria.</title>
        <authorList>
            <person name="Brown S.D."/>
            <person name="Hurt R.A.Jr."/>
            <person name="Gilmour C.C."/>
            <person name="Elias D.A."/>
        </authorList>
    </citation>
    <scope>NUCLEOTIDE SEQUENCE [LARGE SCALE GENOMIC DNA]</scope>
    <source>
        <strain evidence="2 3">DSM 16529</strain>
    </source>
</reference>
<dbReference type="GO" id="GO:0016758">
    <property type="term" value="F:hexosyltransferase activity"/>
    <property type="evidence" value="ECO:0007669"/>
    <property type="project" value="InterPro"/>
</dbReference>
<dbReference type="InterPro" id="IPR016683">
    <property type="entry name" value="Glyco_trans_28_RedA_prd"/>
</dbReference>
<dbReference type="PANTHER" id="PTHR21015:SF28">
    <property type="entry name" value="SLL1722 PROTEIN"/>
    <property type="match status" value="1"/>
</dbReference>
<dbReference type="OrthoDB" id="9802126at2"/>
<evidence type="ECO:0000313" key="2">
    <source>
        <dbReference type="EMBL" id="EPR31542.1"/>
    </source>
</evidence>
<dbReference type="AlphaFoldDB" id="S7T380"/>
<evidence type="ECO:0000259" key="1">
    <source>
        <dbReference type="Pfam" id="PF04101"/>
    </source>
</evidence>
<sequence length="396" mass="45784">MTDSKTFNILMYSHDTYGLGHIRRTMAIASQLRLPGVNILILTGSPIVGRYDFPEQIDFVRVPGMIKKSNDQYIPHTIKIDPDHALLIRQNIIKATAKAFEPHLFVVDKAPRGLNSEIVPTLKMLKRSKRHCHTVLGLRDIMDDAESTIRDWRNKRIYSILDKYYSEIWVYGEQRLYDPIKEYRIPDHISRKMVFTGYIPRLAKRGMEMRKEQRVDCKEKLVLVTTGGGGDGYGVLDTYLRMLEKAPPLVPVRTIMISGPFMPKNERSEIACRAKKLGVKFYHFSRQMENLIAAADLVVSMGGYNTVCEILSQRKVSLVIPRETPRLEQRIRAEVMKRHSLMDYLPWGELTPENLRDRLERLLSDIDPCRTAVRELPLTGLDVMRQRLVKFQSELT</sequence>
<keyword evidence="2" id="KW-0808">Transferase</keyword>
<dbReference type="EMBL" id="ATHI01000028">
    <property type="protein sequence ID" value="EPR31542.1"/>
    <property type="molecule type" value="Genomic_DNA"/>
</dbReference>